<keyword evidence="4 7" id="KW-0442">Lipid degradation</keyword>
<proteinExistence type="inferred from homology"/>
<comment type="caution">
    <text evidence="8">The sequence shown here is derived from an EMBL/GenBank/DDBJ whole genome shotgun (WGS) entry which is preliminary data.</text>
</comment>
<keyword evidence="3 7" id="KW-0378">Hydrolase</keyword>
<evidence type="ECO:0000256" key="2">
    <source>
        <dbReference type="ARBA" id="ARBA00022729"/>
    </source>
</evidence>
<reference evidence="8" key="1">
    <citation type="submission" date="2022-03" db="EMBL/GenBank/DDBJ databases">
        <title>Draft genome sequence of Aduncisulcus paluster, a free-living microaerophilic Fornicata.</title>
        <authorList>
            <person name="Yuyama I."/>
            <person name="Kume K."/>
            <person name="Tamura T."/>
            <person name="Inagaki Y."/>
            <person name="Hashimoto T."/>
        </authorList>
    </citation>
    <scope>NUCLEOTIDE SEQUENCE</scope>
    <source>
        <strain evidence="8">NY0171</strain>
    </source>
</reference>
<evidence type="ECO:0000313" key="9">
    <source>
        <dbReference type="Proteomes" id="UP001057375"/>
    </source>
</evidence>
<comment type="similarity">
    <text evidence="1 7">Belongs to the phospholipase B-like family.</text>
</comment>
<dbReference type="EC" id="3.1.1.-" evidence="7"/>
<dbReference type="PANTHER" id="PTHR12370">
    <property type="entry name" value="PHOSPHOLIPASE B-RELATED"/>
    <property type="match status" value="1"/>
</dbReference>
<organism evidence="8 9">
    <name type="scientific">Aduncisulcus paluster</name>
    <dbReference type="NCBI Taxonomy" id="2918883"/>
    <lineage>
        <taxon>Eukaryota</taxon>
        <taxon>Metamonada</taxon>
        <taxon>Carpediemonas-like organisms</taxon>
        <taxon>Aduncisulcus</taxon>
    </lineage>
</organism>
<protein>
    <recommendedName>
        <fullName evidence="7">Phospholipase B-like</fullName>
        <ecNumber evidence="7">3.1.1.-</ecNumber>
    </recommendedName>
</protein>
<feature type="signal peptide" evidence="7">
    <location>
        <begin position="1"/>
        <end position="22"/>
    </location>
</feature>
<sequence length="549" mass="62401">MDFILKIGFIVFILLSISLASADSISVGALYDSDTSTYSVVSKTECDLNPRKCVATGTFDDSLMSTGWNTAITTTKGLFGDSQQGYALGLIEAYAWPERIGQHSRHTKSAMLTYFCPIPDLTEYPDEILDFAHGMIDYIEYKISLEPYDEYWSTVSAFYNYMKGLQYGLDLYASNEEDKLSFDDVFMLNMVPDLCDLFPALLRDPDFDWHDLTYNEVKYMKDVNGHCSAYLVANDDWSDIFFSHNTWIVYNFATRVLRDSAMSLANAYSHVKYSSYPGCFASTDDFYVDLASKMMIFETTFNTFDLDAYDNLTTQSLPFSLRIMSTIALSDNGQTFIQQFSKENSGTYNSGFSVLDAKKITPGTVPTAAYTFTQIEQTPYQVEGRDYTTTFTNQGYFYSVNIPTMDDVYTQLGYDYEAQLYGDDWVYDECPRAHIFKRDLPNVNVLDDAKHVTRYNDYLNDEFSEGDPANAIASREDLRDADAGQMPMGAIDGKITSLQMINESTDHMVAISGPTYDQQPVFCWSTYPGEILVDHSNQSDCYQFDWIDF</sequence>
<evidence type="ECO:0000256" key="6">
    <source>
        <dbReference type="ARBA" id="ARBA00023180"/>
    </source>
</evidence>
<comment type="function">
    <text evidence="7">Putative phospholipase.</text>
</comment>
<dbReference type="Gene3D" id="3.60.60.30">
    <property type="match status" value="1"/>
</dbReference>
<accession>A0ABQ5L0P9</accession>
<evidence type="ECO:0000256" key="4">
    <source>
        <dbReference type="ARBA" id="ARBA00022963"/>
    </source>
</evidence>
<keyword evidence="2 7" id="KW-0732">Signal</keyword>
<gene>
    <name evidence="8" type="ORF">ADUPG1_009805</name>
</gene>
<keyword evidence="9" id="KW-1185">Reference proteome</keyword>
<dbReference type="Proteomes" id="UP001057375">
    <property type="component" value="Unassembled WGS sequence"/>
</dbReference>
<dbReference type="Pfam" id="PF04916">
    <property type="entry name" value="Phospholip_B"/>
    <property type="match status" value="1"/>
</dbReference>
<dbReference type="EMBL" id="BQXS01011335">
    <property type="protein sequence ID" value="GKT36925.1"/>
    <property type="molecule type" value="Genomic_DNA"/>
</dbReference>
<evidence type="ECO:0000256" key="7">
    <source>
        <dbReference type="RuleBase" id="RU364138"/>
    </source>
</evidence>
<feature type="chain" id="PRO_5044996831" description="Phospholipase B-like" evidence="7">
    <location>
        <begin position="23"/>
        <end position="549"/>
    </location>
</feature>
<evidence type="ECO:0000256" key="3">
    <source>
        <dbReference type="ARBA" id="ARBA00022801"/>
    </source>
</evidence>
<keyword evidence="6" id="KW-0325">Glycoprotein</keyword>
<dbReference type="InterPro" id="IPR007000">
    <property type="entry name" value="PLipase_B-like"/>
</dbReference>
<dbReference type="PANTHER" id="PTHR12370:SF3">
    <property type="entry name" value="PHOSPHOLIPASE B-LIKE 2-RELATED"/>
    <property type="match status" value="1"/>
</dbReference>
<evidence type="ECO:0000256" key="5">
    <source>
        <dbReference type="ARBA" id="ARBA00023098"/>
    </source>
</evidence>
<keyword evidence="5 7" id="KW-0443">Lipid metabolism</keyword>
<evidence type="ECO:0000313" key="8">
    <source>
        <dbReference type="EMBL" id="GKT36925.1"/>
    </source>
</evidence>
<evidence type="ECO:0000256" key="1">
    <source>
        <dbReference type="ARBA" id="ARBA00007835"/>
    </source>
</evidence>
<name>A0ABQ5L0P9_9EUKA</name>